<dbReference type="GO" id="GO:0016787">
    <property type="term" value="F:hydrolase activity"/>
    <property type="evidence" value="ECO:0007669"/>
    <property type="project" value="UniProtKB-KW"/>
</dbReference>
<dbReference type="Pfam" id="PF01738">
    <property type="entry name" value="DLH"/>
    <property type="match status" value="1"/>
</dbReference>
<evidence type="ECO:0000313" key="3">
    <source>
        <dbReference type="EMBL" id="MBK6008157.1"/>
    </source>
</evidence>
<keyword evidence="1" id="KW-0732">Signal</keyword>
<comment type="caution">
    <text evidence="3">The sequence shown here is derived from an EMBL/GenBank/DDBJ whole genome shotgun (WGS) entry which is preliminary data.</text>
</comment>
<sequence length="341" mass="36313">MRRLLTTVATLLALAIGTAHADVGLLELPAQGEDGPIQVFYPTAQHAAPVQRGPFELQIAEGAAPRRGNGRLVVISHGSGGNAWVHSDFAKRLAEAGFVVALPLHRGDNFRDMSEVGPASWKRRPLEISRAIDAVAADARLAPLLSLDRVGMYGMSAGGHTALTLAGGRWSPARMRQHCEEHLADDFQSCVGLALELKDDGFDGLRKAVALRVIRWKLDDASSYGHTDPRIAAIVAEVPYAIDFDPASLAHPAVPLGLVRAGRDAWLPHAYHVDSVLRACQGCTLVADLPTAGHGSLMSPQPPGLSGTAAKLLRDPPGFDRALVPQAQGRAIAFMQQHLLP</sequence>
<dbReference type="InterPro" id="IPR002925">
    <property type="entry name" value="Dienelactn_hydro"/>
</dbReference>
<accession>A0A934TV43</accession>
<evidence type="ECO:0000256" key="1">
    <source>
        <dbReference type="SAM" id="SignalP"/>
    </source>
</evidence>
<keyword evidence="3" id="KW-0378">Hydrolase</keyword>
<dbReference type="EMBL" id="JAEPWM010000008">
    <property type="protein sequence ID" value="MBK6008157.1"/>
    <property type="molecule type" value="Genomic_DNA"/>
</dbReference>
<proteinExistence type="predicted"/>
<feature type="signal peptide" evidence="1">
    <location>
        <begin position="1"/>
        <end position="21"/>
    </location>
</feature>
<dbReference type="Proteomes" id="UP000630528">
    <property type="component" value="Unassembled WGS sequence"/>
</dbReference>
<dbReference type="InterPro" id="IPR029058">
    <property type="entry name" value="AB_hydrolase_fold"/>
</dbReference>
<gene>
    <name evidence="3" type="ORF">JJB11_18800</name>
</gene>
<feature type="domain" description="Dienelactone hydrolase" evidence="2">
    <location>
        <begin position="70"/>
        <end position="167"/>
    </location>
</feature>
<organism evidence="3 4">
    <name type="scientific">Ramlibacter ginsenosidimutans</name>
    <dbReference type="NCBI Taxonomy" id="502333"/>
    <lineage>
        <taxon>Bacteria</taxon>
        <taxon>Pseudomonadati</taxon>
        <taxon>Pseudomonadota</taxon>
        <taxon>Betaproteobacteria</taxon>
        <taxon>Burkholderiales</taxon>
        <taxon>Comamonadaceae</taxon>
        <taxon>Ramlibacter</taxon>
    </lineage>
</organism>
<evidence type="ECO:0000259" key="2">
    <source>
        <dbReference type="Pfam" id="PF01738"/>
    </source>
</evidence>
<dbReference type="SUPFAM" id="SSF53474">
    <property type="entry name" value="alpha/beta-Hydrolases"/>
    <property type="match status" value="1"/>
</dbReference>
<evidence type="ECO:0000313" key="4">
    <source>
        <dbReference type="Proteomes" id="UP000630528"/>
    </source>
</evidence>
<dbReference type="AlphaFoldDB" id="A0A934TV43"/>
<name>A0A934TV43_9BURK</name>
<protein>
    <submittedName>
        <fullName evidence="3">Dienelactone hydrolase family protein</fullName>
    </submittedName>
</protein>
<dbReference type="Gene3D" id="3.40.50.1820">
    <property type="entry name" value="alpha/beta hydrolase"/>
    <property type="match status" value="1"/>
</dbReference>
<reference evidence="3" key="2">
    <citation type="submission" date="2021-01" db="EMBL/GenBank/DDBJ databases">
        <authorList>
            <person name="Kang M."/>
        </authorList>
    </citation>
    <scope>NUCLEOTIDE SEQUENCE</scope>
    <source>
        <strain evidence="3">KACC 17527</strain>
    </source>
</reference>
<dbReference type="RefSeq" id="WP_201174955.1">
    <property type="nucleotide sequence ID" value="NZ_JAEPWM010000008.1"/>
</dbReference>
<feature type="chain" id="PRO_5036747297" evidence="1">
    <location>
        <begin position="22"/>
        <end position="341"/>
    </location>
</feature>
<dbReference type="InterPro" id="IPR016986">
    <property type="entry name" value="UCP031982_abhydr"/>
</dbReference>
<reference evidence="3" key="1">
    <citation type="journal article" date="2012" name="J. Microbiol. Biotechnol.">
        <title>Ramlibacter ginsenosidimutans sp. nov., with ginsenoside-converting activity.</title>
        <authorList>
            <person name="Wang L."/>
            <person name="An D.S."/>
            <person name="Kim S.G."/>
            <person name="Jin F.X."/>
            <person name="Kim S.C."/>
            <person name="Lee S.T."/>
            <person name="Im W.T."/>
        </authorList>
    </citation>
    <scope>NUCLEOTIDE SEQUENCE</scope>
    <source>
        <strain evidence="3">KACC 17527</strain>
    </source>
</reference>
<keyword evidence="4" id="KW-1185">Reference proteome</keyword>
<dbReference type="PIRSF" id="PIRSF031982">
    <property type="entry name" value="UCP031982_abhydr"/>
    <property type="match status" value="1"/>
</dbReference>